<dbReference type="Proteomes" id="UP000004302">
    <property type="component" value="Chromosome"/>
</dbReference>
<feature type="non-terminal residue" evidence="1">
    <location>
        <position position="1"/>
    </location>
</feature>
<organism evidence="1">
    <name type="scientific">Listeria seeligeri FSL N1-067</name>
    <dbReference type="NCBI Taxonomy" id="702453"/>
    <lineage>
        <taxon>Bacteria</taxon>
        <taxon>Bacillati</taxon>
        <taxon>Bacillota</taxon>
        <taxon>Bacilli</taxon>
        <taxon>Bacillales</taxon>
        <taxon>Listeriaceae</taxon>
        <taxon>Listeria</taxon>
    </lineage>
</organism>
<dbReference type="PATRIC" id="fig|702453.3.peg.85"/>
<comment type="caution">
    <text evidence="1">The sequence shown here is derived from an EMBL/GenBank/DDBJ whole genome shotgun (WGS) entry which is preliminary data.</text>
</comment>
<dbReference type="RefSeq" id="WP_003744985.1">
    <property type="nucleotide sequence ID" value="NZ_CM001051.1"/>
</dbReference>
<reference evidence="1" key="1">
    <citation type="journal article" date="2010" name="Microbiol. Resour. Announc.">
        <title>Comparative genomics of the bacterial genus Listeria: Genome evolution is characterized by limited gene acquisition and limited gene loss.</title>
        <authorList>
            <person name="den Bakker H.C."/>
            <person name="Cummings C.A."/>
            <person name="Ferreira V."/>
            <person name="Vatta P."/>
            <person name="Orsi R.H."/>
            <person name="Degoricija L."/>
            <person name="Barker M."/>
            <person name="Petrauskene O."/>
            <person name="Furtado M.R."/>
            <person name="Wiedmann M."/>
        </authorList>
    </citation>
    <scope>NUCLEOTIDE SEQUENCE [LARGE SCALE GENOMIC DNA]</scope>
    <source>
        <strain evidence="1">FSL N1-067</strain>
    </source>
</reference>
<accession>E3ZL26</accession>
<protein>
    <submittedName>
        <fullName evidence="1">Conserved domain protein</fullName>
    </submittedName>
</protein>
<sequence>VQILAEYIIKNEEGVNYMRDIIKAGITEVRGKEPEFKINIAGSEQEQSFALAQIHYMKIERLAMLNGKTFEQAKSDYLEALSIIVGAIKDNN</sequence>
<dbReference type="HOGENOM" id="CLU_2666737_0_0_9"/>
<name>E3ZL26_LISSE</name>
<dbReference type="EMBL" id="ADXJ01000051">
    <property type="protein sequence ID" value="EFS01669.1"/>
    <property type="molecule type" value="Genomic_DNA"/>
</dbReference>
<dbReference type="AlphaFoldDB" id="E3ZL26"/>
<evidence type="ECO:0000313" key="1">
    <source>
        <dbReference type="EMBL" id="EFS01669.1"/>
    </source>
</evidence>
<proteinExistence type="predicted"/>
<gene>
    <name evidence="1" type="ORF">NT03LS_0115a</name>
</gene>